<evidence type="ECO:0000313" key="3">
    <source>
        <dbReference type="Proteomes" id="UP000499080"/>
    </source>
</evidence>
<feature type="signal peptide" evidence="1">
    <location>
        <begin position="1"/>
        <end position="35"/>
    </location>
</feature>
<dbReference type="Proteomes" id="UP000499080">
    <property type="component" value="Unassembled WGS sequence"/>
</dbReference>
<keyword evidence="3" id="KW-1185">Reference proteome</keyword>
<organism evidence="2 3">
    <name type="scientific">Araneus ventricosus</name>
    <name type="common">Orbweaver spider</name>
    <name type="synonym">Epeira ventricosa</name>
    <dbReference type="NCBI Taxonomy" id="182803"/>
    <lineage>
        <taxon>Eukaryota</taxon>
        <taxon>Metazoa</taxon>
        <taxon>Ecdysozoa</taxon>
        <taxon>Arthropoda</taxon>
        <taxon>Chelicerata</taxon>
        <taxon>Arachnida</taxon>
        <taxon>Araneae</taxon>
        <taxon>Araneomorphae</taxon>
        <taxon>Entelegynae</taxon>
        <taxon>Araneoidea</taxon>
        <taxon>Araneidae</taxon>
        <taxon>Araneus</taxon>
    </lineage>
</organism>
<keyword evidence="1" id="KW-0732">Signal</keyword>
<name>A0A4Y2CQ25_ARAVE</name>
<feature type="chain" id="PRO_5021192396" evidence="1">
    <location>
        <begin position="36"/>
        <end position="96"/>
    </location>
</feature>
<evidence type="ECO:0000313" key="2">
    <source>
        <dbReference type="EMBL" id="GBM05788.1"/>
    </source>
</evidence>
<gene>
    <name evidence="2" type="ORF">AVEN_266_1</name>
</gene>
<reference evidence="2 3" key="1">
    <citation type="journal article" date="2019" name="Sci. Rep.">
        <title>Orb-weaving spider Araneus ventricosus genome elucidates the spidroin gene catalogue.</title>
        <authorList>
            <person name="Kono N."/>
            <person name="Nakamura H."/>
            <person name="Ohtoshi R."/>
            <person name="Moran D.A.P."/>
            <person name="Shinohara A."/>
            <person name="Yoshida Y."/>
            <person name="Fujiwara M."/>
            <person name="Mori M."/>
            <person name="Tomita M."/>
            <person name="Arakawa K."/>
        </authorList>
    </citation>
    <scope>NUCLEOTIDE SEQUENCE [LARGE SCALE GENOMIC DNA]</scope>
</reference>
<comment type="caution">
    <text evidence="2">The sequence shown here is derived from an EMBL/GenBank/DDBJ whole genome shotgun (WGS) entry which is preliminary data.</text>
</comment>
<evidence type="ECO:0000256" key="1">
    <source>
        <dbReference type="SAM" id="SignalP"/>
    </source>
</evidence>
<accession>A0A4Y2CQ25</accession>
<protein>
    <submittedName>
        <fullName evidence="2">Uncharacterized protein</fullName>
    </submittedName>
</protein>
<dbReference type="EMBL" id="BGPR01000219">
    <property type="protein sequence ID" value="GBM05788.1"/>
    <property type="molecule type" value="Genomic_DNA"/>
</dbReference>
<dbReference type="AlphaFoldDB" id="A0A4Y2CQ25"/>
<proteinExistence type="predicted"/>
<sequence>MNMNSNTGGWPLFDKVWGRLKWCLLIIALDDFSHATFTVSSSQAQIPSMISRILRHFLNPTALPSHRLRIELDCSGCRKTSIRSEASTWVEIPLVT</sequence>